<dbReference type="InterPro" id="IPR034005">
    <property type="entry name" value="M3A_DCP"/>
</dbReference>
<keyword evidence="6 7" id="KW-0482">Metalloprotease</keyword>
<dbReference type="RefSeq" id="WP_119591384.1">
    <property type="nucleotide sequence ID" value="NZ_QXFM01000008.1"/>
</dbReference>
<reference evidence="10 11" key="1">
    <citation type="submission" date="2018-08" db="EMBL/GenBank/DDBJ databases">
        <title>Erythrobacter zhengii sp.nov., a bacterium isolated from deep-sea sediment.</title>
        <authorList>
            <person name="Fang C."/>
            <person name="Wu Y.-H."/>
            <person name="Sun C."/>
            <person name="Wang H."/>
            <person name="Cheng H."/>
            <person name="Meng F.-X."/>
            <person name="Wang C.-S."/>
            <person name="Xu X.-W."/>
        </authorList>
    </citation>
    <scope>NUCLEOTIDE SEQUENCE [LARGE SCALE GENOMIC DNA]</scope>
    <source>
        <strain evidence="10 11">CCTCC AB 2015396</strain>
    </source>
</reference>
<dbReference type="Pfam" id="PF01432">
    <property type="entry name" value="Peptidase_M3"/>
    <property type="match status" value="1"/>
</dbReference>
<dbReference type="Proteomes" id="UP000265366">
    <property type="component" value="Unassembled WGS sequence"/>
</dbReference>
<evidence type="ECO:0000256" key="4">
    <source>
        <dbReference type="ARBA" id="ARBA00022801"/>
    </source>
</evidence>
<evidence type="ECO:0000256" key="8">
    <source>
        <dbReference type="SAM" id="SignalP"/>
    </source>
</evidence>
<evidence type="ECO:0000259" key="9">
    <source>
        <dbReference type="Pfam" id="PF01432"/>
    </source>
</evidence>
<evidence type="ECO:0000256" key="7">
    <source>
        <dbReference type="RuleBase" id="RU003435"/>
    </source>
</evidence>
<dbReference type="SUPFAM" id="SSF55486">
    <property type="entry name" value="Metalloproteases ('zincins'), catalytic domain"/>
    <property type="match status" value="1"/>
</dbReference>
<dbReference type="GO" id="GO:0046872">
    <property type="term" value="F:metal ion binding"/>
    <property type="evidence" value="ECO:0007669"/>
    <property type="project" value="UniProtKB-UniRule"/>
</dbReference>
<dbReference type="GO" id="GO:0005829">
    <property type="term" value="C:cytosol"/>
    <property type="evidence" value="ECO:0007669"/>
    <property type="project" value="TreeGrafter"/>
</dbReference>
<dbReference type="Gene3D" id="3.40.390.10">
    <property type="entry name" value="Collagenase (Catalytic Domain)"/>
    <property type="match status" value="1"/>
</dbReference>
<organism evidence="10 11">
    <name type="scientific">Aurantiacibacter xanthus</name>
    <dbReference type="NCBI Taxonomy" id="1784712"/>
    <lineage>
        <taxon>Bacteria</taxon>
        <taxon>Pseudomonadati</taxon>
        <taxon>Pseudomonadota</taxon>
        <taxon>Alphaproteobacteria</taxon>
        <taxon>Sphingomonadales</taxon>
        <taxon>Erythrobacteraceae</taxon>
        <taxon>Aurantiacibacter</taxon>
    </lineage>
</organism>
<evidence type="ECO:0000256" key="5">
    <source>
        <dbReference type="ARBA" id="ARBA00022833"/>
    </source>
</evidence>
<feature type="domain" description="Peptidase M3A/M3B catalytic" evidence="9">
    <location>
        <begin position="265"/>
        <end position="712"/>
    </location>
</feature>
<dbReference type="InterPro" id="IPR024077">
    <property type="entry name" value="Neurolysin/TOP_dom2"/>
</dbReference>
<proteinExistence type="inferred from homology"/>
<evidence type="ECO:0000256" key="1">
    <source>
        <dbReference type="ARBA" id="ARBA00006040"/>
    </source>
</evidence>
<feature type="chain" id="PRO_5017193764" evidence="8">
    <location>
        <begin position="20"/>
        <end position="720"/>
    </location>
</feature>
<evidence type="ECO:0000313" key="11">
    <source>
        <dbReference type="Proteomes" id="UP000265366"/>
    </source>
</evidence>
<dbReference type="PANTHER" id="PTHR43660">
    <property type="entry name" value="DIPEPTIDYL CARBOXYPEPTIDASE"/>
    <property type="match status" value="1"/>
</dbReference>
<keyword evidence="2 7" id="KW-0645">Protease</keyword>
<keyword evidence="4 7" id="KW-0378">Hydrolase</keyword>
<evidence type="ECO:0000256" key="2">
    <source>
        <dbReference type="ARBA" id="ARBA00022670"/>
    </source>
</evidence>
<evidence type="ECO:0000256" key="3">
    <source>
        <dbReference type="ARBA" id="ARBA00022723"/>
    </source>
</evidence>
<dbReference type="PROSITE" id="PS51257">
    <property type="entry name" value="PROKAR_LIPOPROTEIN"/>
    <property type="match status" value="1"/>
</dbReference>
<dbReference type="InterPro" id="IPR045090">
    <property type="entry name" value="Pept_M3A_M3B"/>
</dbReference>
<feature type="signal peptide" evidence="8">
    <location>
        <begin position="1"/>
        <end position="19"/>
    </location>
</feature>
<evidence type="ECO:0000313" key="10">
    <source>
        <dbReference type="EMBL" id="RIV92727.1"/>
    </source>
</evidence>
<keyword evidence="8" id="KW-0732">Signal</keyword>
<dbReference type="PANTHER" id="PTHR43660:SF1">
    <property type="entry name" value="DIPEPTIDYL CARBOXYPEPTIDASE"/>
    <property type="match status" value="1"/>
</dbReference>
<evidence type="ECO:0000256" key="6">
    <source>
        <dbReference type="ARBA" id="ARBA00023049"/>
    </source>
</evidence>
<accession>A0A3A1PG17</accession>
<dbReference type="GO" id="GO:0004222">
    <property type="term" value="F:metalloendopeptidase activity"/>
    <property type="evidence" value="ECO:0007669"/>
    <property type="project" value="InterPro"/>
</dbReference>
<name>A0A3A1PG17_9SPHN</name>
<dbReference type="Gene3D" id="1.10.1370.10">
    <property type="entry name" value="Neurolysin, domain 3"/>
    <property type="match status" value="1"/>
</dbReference>
<dbReference type="EMBL" id="QXFM01000008">
    <property type="protein sequence ID" value="RIV92727.1"/>
    <property type="molecule type" value="Genomic_DNA"/>
</dbReference>
<dbReference type="InterPro" id="IPR024079">
    <property type="entry name" value="MetalloPept_cat_dom_sf"/>
</dbReference>
<dbReference type="InterPro" id="IPR001567">
    <property type="entry name" value="Pept_M3A_M3B_dom"/>
</dbReference>
<dbReference type="Gene3D" id="1.10.1370.40">
    <property type="match status" value="1"/>
</dbReference>
<comment type="cofactor">
    <cofactor evidence="7">
        <name>Zn(2+)</name>
        <dbReference type="ChEBI" id="CHEBI:29105"/>
    </cofactor>
    <text evidence="7">Binds 1 zinc ion.</text>
</comment>
<dbReference type="GO" id="GO:0004180">
    <property type="term" value="F:carboxypeptidase activity"/>
    <property type="evidence" value="ECO:0007669"/>
    <property type="project" value="TreeGrafter"/>
</dbReference>
<dbReference type="OrthoDB" id="9773538at2"/>
<dbReference type="FunFam" id="3.40.390.10:FF:000009">
    <property type="entry name" value="Oligopeptidase A"/>
    <property type="match status" value="1"/>
</dbReference>
<dbReference type="CDD" id="cd06456">
    <property type="entry name" value="M3A_DCP"/>
    <property type="match status" value="1"/>
</dbReference>
<keyword evidence="11" id="KW-1185">Reference proteome</keyword>
<dbReference type="AlphaFoldDB" id="A0A3A1PG17"/>
<keyword evidence="5 7" id="KW-0862">Zinc</keyword>
<keyword evidence="3 7" id="KW-0479">Metal-binding</keyword>
<comment type="similarity">
    <text evidence="1 7">Belongs to the peptidase M3 family.</text>
</comment>
<dbReference type="GO" id="GO:0006508">
    <property type="term" value="P:proteolysis"/>
    <property type="evidence" value="ECO:0007669"/>
    <property type="project" value="UniProtKB-KW"/>
</dbReference>
<protein>
    <submittedName>
        <fullName evidence="10">M3 family peptidase</fullName>
    </submittedName>
</protein>
<gene>
    <name evidence="10" type="ORF">D2V17_01510</name>
</gene>
<comment type="caution">
    <text evidence="10">The sequence shown here is derived from an EMBL/GenBank/DDBJ whole genome shotgun (WGS) entry which is preliminary data.</text>
</comment>
<sequence length="720" mass="79401">MKTRLLASSMLALMTAACATTPDSAPMDVAAAPAIPKATSAFAELSTLPFHAPDFTALSDADYQPAIEEAIAIQLAEIDQIANNPAAPTFANTIVAMERTGQVYDRATAAFDQKVSADINDTLAAADEALAPQRAALSDAIYLNPKLFARVKAIYDNRAAMSMTAEDAMLLEITYADFVHNGALLSDAAKAELKQINGRLSELGAQIPQRITEGQAGAALTVDTVEELSGLSDGQIAAAAAAAEAAGMPGKYVLAMTNTTSHPLLSQLNNRTTRERLYRANSTRNYSGDKSTVAMIREVVDLRTQIARIFGTPDYATWQMYDRFARTPERAIGFMEEMVPALRATQEREAAEINAMIEREGGDFTVQPWDWPYYAEKIRQERYALDNEAIKQYFVVDRVLEDGVFFMANKLYGLTFEKRTDIPVYREGVSVYTVFDADGSELALFYFDPFQRDSKGGGAWMNNFVEQSNLLGLKPVIANTLNVAPPAPGQPALMTWDDVTTTFHEFGHALHGMFADQQYPSLSGTNTARDWVEFPSQFHEPFAAVPEVLQNYAKHWQTGETIPMEMVEAIDRASKFNQGYDFGELLTAQLLDMKWHSLAPGEAPSDVVGFEREALESLGLRTDLVPPRYYTPYFRHIFGHGYQAGYYSYTWTNMLAKDGYAWVVDHGGMTRANGDHIRATFLGQGHSKSYEQMYRDFTGHDPQVGPLLESLGLTGDAASQ</sequence>